<keyword evidence="1" id="KW-0175">Coiled coil</keyword>
<dbReference type="PROSITE" id="PS00973">
    <property type="entry name" value="USP_2"/>
    <property type="match status" value="1"/>
</dbReference>
<feature type="region of interest" description="Disordered" evidence="2">
    <location>
        <begin position="1"/>
        <end position="266"/>
    </location>
</feature>
<evidence type="ECO:0000256" key="2">
    <source>
        <dbReference type="SAM" id="MobiDB-lite"/>
    </source>
</evidence>
<dbReference type="Gene3D" id="3.90.70.10">
    <property type="entry name" value="Cysteine proteinases"/>
    <property type="match status" value="1"/>
</dbReference>
<dbReference type="Pfam" id="PF00443">
    <property type="entry name" value="UCH"/>
    <property type="match status" value="1"/>
</dbReference>
<evidence type="ECO:0000313" key="5">
    <source>
        <dbReference type="Proteomes" id="UP001432322"/>
    </source>
</evidence>
<feature type="compositionally biased region" description="Basic and acidic residues" evidence="2">
    <location>
        <begin position="96"/>
        <end position="107"/>
    </location>
</feature>
<gene>
    <name evidence="4" type="ORF">PFISCL1PPCAC_10903</name>
</gene>
<dbReference type="InterPro" id="IPR001394">
    <property type="entry name" value="Peptidase_C19_UCH"/>
</dbReference>
<sequence length="671" mass="76683">MRENGGRKMTGQRKQANPKKWQAPLKSKNGANKDEYGEKIREQRKEKNENVSGGVLYPSIDNVRPLSRTRGNSEMDQRGGGRKMDDEEERDENGEREDGKKEDKEEEKMESDDGGARQVSVTPHKSHVSRRSRARNNRMRVRGMDDIDMVPSGEEEEQEEEGKKEEYGSQEGGFEKQTESTGHEEDEDTTDEVVHGTPPEEMEEEEKKGEEDEGMEEGEEEGKDDGNEGEENADSLDKTIEEEEENRKRDKEKKEKRSCISSETGVYEDTVKDDAIIDRGEPDRLDELFDADEILSSEQLDGDVMMEGCDANREFITPAVSPISSGNVIRELEGKSMEVKEEVVEIKKEEMEIDEREMTEEEKKTEIRKKGDETRAAWREIFIDTDPSPPSDHFVFRPVDENWMKSQCELFSFPYATDDDCVTADRVCLRAQSSICKISTAPGHGDTVECDGDGNCLFRALSWWLTGKEGSHAKLRKRIVRFMFKFPVEFGARMSGDEGGQMYTEKDNNRMLEEGEWGTHCEIYGAATLFGVDIHTFHDGKWKSYRPLFQWTSAGGFKVSHKISLNERTRFGIYLTNNYNYHYDVVKYMEPVGPPSSACYRLIATLLHRGATAHSGHYVADVYDQKKEVWLHCDDSDIKRRCVIEVLQSAMNDGYVLVYAKNETVIKESIA</sequence>
<feature type="compositionally biased region" description="Basic and acidic residues" evidence="2">
    <location>
        <begin position="31"/>
        <end position="49"/>
    </location>
</feature>
<feature type="compositionally biased region" description="Basic residues" evidence="2">
    <location>
        <begin position="124"/>
        <end position="141"/>
    </location>
</feature>
<dbReference type="GO" id="GO:0004843">
    <property type="term" value="F:cysteine-type deubiquitinase activity"/>
    <property type="evidence" value="ECO:0007669"/>
    <property type="project" value="InterPro"/>
</dbReference>
<evidence type="ECO:0000259" key="3">
    <source>
        <dbReference type="PROSITE" id="PS50802"/>
    </source>
</evidence>
<name>A0AAV5VJ20_9BILA</name>
<protein>
    <recommendedName>
        <fullName evidence="3">OTU domain-containing protein</fullName>
    </recommendedName>
</protein>
<dbReference type="InterPro" id="IPR038765">
    <property type="entry name" value="Papain-like_cys_pep_sf"/>
</dbReference>
<feature type="compositionally biased region" description="Basic and acidic residues" evidence="2">
    <location>
        <begin position="161"/>
        <end position="183"/>
    </location>
</feature>
<dbReference type="CDD" id="cd02257">
    <property type="entry name" value="Peptidase_C19"/>
    <property type="match status" value="1"/>
</dbReference>
<feature type="domain" description="OTU" evidence="3">
    <location>
        <begin position="445"/>
        <end position="589"/>
    </location>
</feature>
<dbReference type="InterPro" id="IPR018200">
    <property type="entry name" value="USP_CS"/>
</dbReference>
<accession>A0AAV5VJ20</accession>
<dbReference type="GO" id="GO:0016579">
    <property type="term" value="P:protein deubiquitination"/>
    <property type="evidence" value="ECO:0007669"/>
    <property type="project" value="InterPro"/>
</dbReference>
<feature type="compositionally biased region" description="Basic and acidic residues" evidence="2">
    <location>
        <begin position="235"/>
        <end position="258"/>
    </location>
</feature>
<dbReference type="Gene3D" id="6.10.20.180">
    <property type="match status" value="1"/>
</dbReference>
<organism evidence="4 5">
    <name type="scientific">Pristionchus fissidentatus</name>
    <dbReference type="NCBI Taxonomy" id="1538716"/>
    <lineage>
        <taxon>Eukaryota</taxon>
        <taxon>Metazoa</taxon>
        <taxon>Ecdysozoa</taxon>
        <taxon>Nematoda</taxon>
        <taxon>Chromadorea</taxon>
        <taxon>Rhabditida</taxon>
        <taxon>Rhabditina</taxon>
        <taxon>Diplogasteromorpha</taxon>
        <taxon>Diplogasteroidea</taxon>
        <taxon>Neodiplogasteridae</taxon>
        <taxon>Pristionchus</taxon>
    </lineage>
</organism>
<evidence type="ECO:0000256" key="1">
    <source>
        <dbReference type="SAM" id="Coils"/>
    </source>
</evidence>
<feature type="compositionally biased region" description="Basic and acidic residues" evidence="2">
    <location>
        <begin position="71"/>
        <end position="85"/>
    </location>
</feature>
<evidence type="ECO:0000313" key="4">
    <source>
        <dbReference type="EMBL" id="GMT19606.1"/>
    </source>
</evidence>
<dbReference type="InterPro" id="IPR003323">
    <property type="entry name" value="OTU_dom"/>
</dbReference>
<dbReference type="EMBL" id="BTSY01000003">
    <property type="protein sequence ID" value="GMT19606.1"/>
    <property type="molecule type" value="Genomic_DNA"/>
</dbReference>
<feature type="coiled-coil region" evidence="1">
    <location>
        <begin position="329"/>
        <end position="364"/>
    </location>
</feature>
<feature type="compositionally biased region" description="Acidic residues" evidence="2">
    <location>
        <begin position="86"/>
        <end position="95"/>
    </location>
</feature>
<dbReference type="PROSITE" id="PS50802">
    <property type="entry name" value="OTU"/>
    <property type="match status" value="1"/>
</dbReference>
<reference evidence="4" key="1">
    <citation type="submission" date="2023-10" db="EMBL/GenBank/DDBJ databases">
        <title>Genome assembly of Pristionchus species.</title>
        <authorList>
            <person name="Yoshida K."/>
            <person name="Sommer R.J."/>
        </authorList>
    </citation>
    <scope>NUCLEOTIDE SEQUENCE</scope>
    <source>
        <strain evidence="4">RS5133</strain>
    </source>
</reference>
<dbReference type="AlphaFoldDB" id="A0AAV5VJ20"/>
<dbReference type="Proteomes" id="UP001432322">
    <property type="component" value="Unassembled WGS sequence"/>
</dbReference>
<comment type="caution">
    <text evidence="4">The sequence shown here is derived from an EMBL/GenBank/DDBJ whole genome shotgun (WGS) entry which is preliminary data.</text>
</comment>
<dbReference type="CDD" id="cd22755">
    <property type="entry name" value="OTU_CeDUB-like"/>
    <property type="match status" value="1"/>
</dbReference>
<dbReference type="SUPFAM" id="SSF54001">
    <property type="entry name" value="Cysteine proteinases"/>
    <property type="match status" value="2"/>
</dbReference>
<feature type="compositionally biased region" description="Acidic residues" evidence="2">
    <location>
        <begin position="211"/>
        <end position="234"/>
    </location>
</feature>
<proteinExistence type="predicted"/>
<keyword evidence="5" id="KW-1185">Reference proteome</keyword>